<dbReference type="InterPro" id="IPR044141">
    <property type="entry name" value="AhpF_NTD_C"/>
</dbReference>
<comment type="similarity">
    <text evidence="1">Belongs to the class-II pyridine nucleotide-disulfide oxidoreductase family.</text>
</comment>
<feature type="disulfide bond" description="Redox-active" evidence="10">
    <location>
        <begin position="337"/>
        <end position="340"/>
    </location>
</feature>
<comment type="subunit">
    <text evidence="2">Homodimer.</text>
</comment>
<evidence type="ECO:0000256" key="3">
    <source>
        <dbReference type="ARBA" id="ARBA00022630"/>
    </source>
</evidence>
<reference evidence="13 14" key="1">
    <citation type="submission" date="2018-03" db="EMBL/GenBank/DDBJ databases">
        <title>Genome sequence of Paenibacillus elgii strain AC13 an antimicrobial compound producing bacteria.</title>
        <authorList>
            <person name="Kurokawa A.S."/>
            <person name="Araujo J.F."/>
            <person name="Costa R.A."/>
            <person name="Ortega D.B."/>
            <person name="Pires A.S."/>
            <person name="Pappas G.J.Jr."/>
            <person name="Franco O.L."/>
            <person name="Barreto C."/>
            <person name="Magalhaes B.S."/>
            <person name="Kruger R.H."/>
        </authorList>
    </citation>
    <scope>NUCLEOTIDE SEQUENCE [LARGE SCALE GENOMIC DNA]</scope>
    <source>
        <strain evidence="13 14">AC13</strain>
    </source>
</reference>
<dbReference type="InterPro" id="IPR044142">
    <property type="entry name" value="AhpF_NTD_N"/>
</dbReference>
<dbReference type="EMBL" id="PYHP01000047">
    <property type="protein sequence ID" value="PUA37852.1"/>
    <property type="molecule type" value="Genomic_DNA"/>
</dbReference>
<feature type="binding site" evidence="9">
    <location>
        <begin position="349"/>
        <end position="363"/>
    </location>
    <ligand>
        <name>NAD(+)</name>
        <dbReference type="ChEBI" id="CHEBI:57540"/>
    </ligand>
</feature>
<evidence type="ECO:0000256" key="2">
    <source>
        <dbReference type="ARBA" id="ARBA00011738"/>
    </source>
</evidence>
<accession>A0A2T6G120</accession>
<feature type="domain" description="FAD/NAD(P)-binding" evidence="11">
    <location>
        <begin position="209"/>
        <end position="488"/>
    </location>
</feature>
<dbReference type="InterPro" id="IPR050097">
    <property type="entry name" value="Ferredoxin-NADP_redctase_2"/>
</dbReference>
<keyword evidence="3" id="KW-0285">Flavoprotein</keyword>
<dbReference type="AlphaFoldDB" id="A0A2T6G120"/>
<dbReference type="PIRSF" id="PIRSF000238">
    <property type="entry name" value="AhpF"/>
    <property type="match status" value="1"/>
</dbReference>
<dbReference type="GO" id="GO:0102039">
    <property type="term" value="F:NADH-dependent peroxiredoxin activity"/>
    <property type="evidence" value="ECO:0007669"/>
    <property type="project" value="InterPro"/>
</dbReference>
<dbReference type="GO" id="GO:0000302">
    <property type="term" value="P:response to reactive oxygen species"/>
    <property type="evidence" value="ECO:0007669"/>
    <property type="project" value="InterPro"/>
</dbReference>
<feature type="binding site" evidence="9">
    <location>
        <begin position="469"/>
        <end position="479"/>
    </location>
    <ligand>
        <name>FAD</name>
        <dbReference type="ChEBI" id="CHEBI:57692"/>
    </ligand>
</feature>
<dbReference type="InterPro" id="IPR023753">
    <property type="entry name" value="FAD/NAD-binding_dom"/>
</dbReference>
<evidence type="ECO:0000256" key="1">
    <source>
        <dbReference type="ARBA" id="ARBA00009333"/>
    </source>
</evidence>
<keyword evidence="5" id="KW-0560">Oxidoreductase</keyword>
<keyword evidence="9" id="KW-0521">NADP</keyword>
<keyword evidence="7 10" id="KW-1015">Disulfide bond</keyword>
<keyword evidence="8 10" id="KW-0676">Redox-active center</keyword>
<dbReference type="InterPro" id="IPR012336">
    <property type="entry name" value="Thioredoxin-like_fold"/>
</dbReference>
<dbReference type="Pfam" id="PF13192">
    <property type="entry name" value="Thioredoxin_3"/>
    <property type="match status" value="1"/>
</dbReference>
<protein>
    <submittedName>
        <fullName evidence="13">Alkyl hydroperoxide reductase subunit F</fullName>
    </submittedName>
</protein>
<dbReference type="PROSITE" id="PS00573">
    <property type="entry name" value="PYRIDINE_REDOX_2"/>
    <property type="match status" value="1"/>
</dbReference>
<evidence type="ECO:0000313" key="14">
    <source>
        <dbReference type="Proteomes" id="UP000244184"/>
    </source>
</evidence>
<dbReference type="CDD" id="cd03026">
    <property type="entry name" value="AhpF_NTD_C"/>
    <property type="match status" value="1"/>
</dbReference>
<organism evidence="13 14">
    <name type="scientific">Paenibacillus elgii</name>
    <dbReference type="NCBI Taxonomy" id="189691"/>
    <lineage>
        <taxon>Bacteria</taxon>
        <taxon>Bacillati</taxon>
        <taxon>Bacillota</taxon>
        <taxon>Bacilli</taxon>
        <taxon>Bacillales</taxon>
        <taxon>Paenibacillaceae</taxon>
        <taxon>Paenibacillus</taxon>
    </lineage>
</organism>
<dbReference type="PRINTS" id="PR00469">
    <property type="entry name" value="PNDRDTASEII"/>
</dbReference>
<comment type="cofactor">
    <cofactor evidence="9">
        <name>FAD</name>
        <dbReference type="ChEBI" id="CHEBI:57692"/>
    </cofactor>
    <text evidence="9">Binds 1 FAD per subunit.</text>
</comment>
<dbReference type="InterPro" id="IPR036188">
    <property type="entry name" value="FAD/NAD-bd_sf"/>
</dbReference>
<keyword evidence="6 9" id="KW-0520">NAD</keyword>
<evidence type="ECO:0000256" key="7">
    <source>
        <dbReference type="ARBA" id="ARBA00023157"/>
    </source>
</evidence>
<dbReference type="GO" id="GO:0051287">
    <property type="term" value="F:NAD binding"/>
    <property type="evidence" value="ECO:0007669"/>
    <property type="project" value="InterPro"/>
</dbReference>
<evidence type="ECO:0000259" key="12">
    <source>
        <dbReference type="Pfam" id="PF13192"/>
    </source>
</evidence>
<evidence type="ECO:0000256" key="4">
    <source>
        <dbReference type="ARBA" id="ARBA00022827"/>
    </source>
</evidence>
<dbReference type="SUPFAM" id="SSF52833">
    <property type="entry name" value="Thioredoxin-like"/>
    <property type="match status" value="2"/>
</dbReference>
<dbReference type="InterPro" id="IPR012081">
    <property type="entry name" value="Alkyl_hydroperoxide_Rdtase_suF"/>
</dbReference>
<keyword evidence="4 9" id="KW-0274">FAD</keyword>
<dbReference type="GO" id="GO:0032991">
    <property type="term" value="C:protein-containing complex"/>
    <property type="evidence" value="ECO:0007669"/>
    <property type="project" value="UniProtKB-ARBA"/>
</dbReference>
<evidence type="ECO:0000256" key="6">
    <source>
        <dbReference type="ARBA" id="ARBA00023027"/>
    </source>
</evidence>
<dbReference type="SUPFAM" id="SSF51905">
    <property type="entry name" value="FAD/NAD(P)-binding domain"/>
    <property type="match status" value="1"/>
</dbReference>
<dbReference type="NCBIfam" id="TIGR03140">
    <property type="entry name" value="AhpF"/>
    <property type="match status" value="1"/>
</dbReference>
<dbReference type="InterPro" id="IPR008255">
    <property type="entry name" value="Pyr_nucl-diS_OxRdtase_2_AS"/>
</dbReference>
<dbReference type="GO" id="GO:0005829">
    <property type="term" value="C:cytosol"/>
    <property type="evidence" value="ECO:0007669"/>
    <property type="project" value="UniProtKB-ARBA"/>
</dbReference>
<sequence length="509" mass="54816">MALDADIREQLSQYLQLMEGDVQIQVSAGSDAVSHEMLELVDEIASLSSKITVERTELSRTPSFHVNRAGEDTGIAFAGIPLGHEFTSLVLALLQASGRPPKVEQHLIDQVKNIRGEYRFETYVSLSCHNCPDVVQALNVMSVLNPGISHTMIDGAAYKAEVESKNVMAVPSVYLNGEFFGSGRMSLEEILAKLGTAPDASEFANKEPYDVLVVGGGPAGASAAIYAARKGIRTGIVAERFGGQVMDTMGIENFISVKYTEGPKLVASLEEHVKEYGIDVMKLQRAKRLEKKDLVEIELENGAVLKSKTVILSTGARWRNVGVPGEAEFKNKGVAYCPHCDGPLFTGKDVAVIGGGNSGIEAAIDLAGIVKHVTVLEFMPELKADAVLQKRLYSLPNVTVLKNVQTKEITGTDKVNGISYIDRDSGAEHHVELQGVFVQIGLVPNTDWLADTVERTRFGEIVVDRHGATNVPGVFAAGDCTNSPYKQIIISMGSGANAALGAFDYLIRN</sequence>
<dbReference type="Gene3D" id="3.50.50.60">
    <property type="entry name" value="FAD/NAD(P)-binding domain"/>
    <property type="match status" value="2"/>
</dbReference>
<dbReference type="GO" id="GO:0016668">
    <property type="term" value="F:oxidoreductase activity, acting on a sulfur group of donors, NAD(P) as acceptor"/>
    <property type="evidence" value="ECO:0007669"/>
    <property type="project" value="UniProtKB-ARBA"/>
</dbReference>
<dbReference type="CDD" id="cd02974">
    <property type="entry name" value="AhpF_NTD_N"/>
    <property type="match status" value="1"/>
</dbReference>
<dbReference type="PRINTS" id="PR00368">
    <property type="entry name" value="FADPNR"/>
</dbReference>
<evidence type="ECO:0000256" key="9">
    <source>
        <dbReference type="PIRSR" id="PIRSR000238-1"/>
    </source>
</evidence>
<evidence type="ECO:0000256" key="8">
    <source>
        <dbReference type="ARBA" id="ARBA00023284"/>
    </source>
</evidence>
<dbReference type="RefSeq" id="WP_108532545.1">
    <property type="nucleotide sequence ID" value="NZ_JAAIVH010000001.1"/>
</dbReference>
<evidence type="ECO:0000313" key="13">
    <source>
        <dbReference type="EMBL" id="PUA37852.1"/>
    </source>
</evidence>
<name>A0A2T6G120_9BACL</name>
<dbReference type="InterPro" id="IPR036249">
    <property type="entry name" value="Thioredoxin-like_sf"/>
</dbReference>
<feature type="binding site" evidence="9">
    <location>
        <begin position="210"/>
        <end position="225"/>
    </location>
    <ligand>
        <name>FAD</name>
        <dbReference type="ChEBI" id="CHEBI:57692"/>
    </ligand>
</feature>
<dbReference type="Gene3D" id="3.40.30.80">
    <property type="match status" value="1"/>
</dbReference>
<evidence type="ECO:0000259" key="11">
    <source>
        <dbReference type="Pfam" id="PF07992"/>
    </source>
</evidence>
<dbReference type="FunFam" id="3.50.50.60:FF:000007">
    <property type="entry name" value="Alkyl hydroperoxide reductase, F subunit"/>
    <property type="match status" value="1"/>
</dbReference>
<dbReference type="PANTHER" id="PTHR48105">
    <property type="entry name" value="THIOREDOXIN REDUCTASE 1-RELATED-RELATED"/>
    <property type="match status" value="1"/>
</dbReference>
<dbReference type="Proteomes" id="UP000244184">
    <property type="component" value="Unassembled WGS sequence"/>
</dbReference>
<dbReference type="PROSITE" id="PS51354">
    <property type="entry name" value="GLUTAREDOXIN_2"/>
    <property type="match status" value="1"/>
</dbReference>
<evidence type="ECO:0000256" key="5">
    <source>
        <dbReference type="ARBA" id="ARBA00023002"/>
    </source>
</evidence>
<gene>
    <name evidence="13" type="ORF">C8Z91_17980</name>
</gene>
<proteinExistence type="inferred from homology"/>
<evidence type="ECO:0000256" key="10">
    <source>
        <dbReference type="PIRSR" id="PIRSR000238-2"/>
    </source>
</evidence>
<dbReference type="Pfam" id="PF07992">
    <property type="entry name" value="Pyr_redox_2"/>
    <property type="match status" value="1"/>
</dbReference>
<comment type="caution">
    <text evidence="13">The sequence shown here is derived from an EMBL/GenBank/DDBJ whole genome shotgun (WGS) entry which is preliminary data.</text>
</comment>
<feature type="domain" description="Thioredoxin-like fold" evidence="12">
    <location>
        <begin position="124"/>
        <end position="193"/>
    </location>
</feature>
<dbReference type="GO" id="GO:0050660">
    <property type="term" value="F:flavin adenine dinucleotide binding"/>
    <property type="evidence" value="ECO:0007669"/>
    <property type="project" value="InterPro"/>
</dbReference>